<comment type="caution">
    <text evidence="2">The sequence shown here is derived from an EMBL/GenBank/DDBJ whole genome shotgun (WGS) entry which is preliminary data.</text>
</comment>
<dbReference type="InterPro" id="IPR048377">
    <property type="entry name" value="TEX55_DD"/>
</dbReference>
<proteinExistence type="predicted"/>
<accession>A0A8S9YQX3</accession>
<dbReference type="AlphaFoldDB" id="A0A8S9YQX3"/>
<evidence type="ECO:0000313" key="3">
    <source>
        <dbReference type="Proteomes" id="UP000822476"/>
    </source>
</evidence>
<feature type="region of interest" description="Disordered" evidence="1">
    <location>
        <begin position="1"/>
        <end position="24"/>
    </location>
</feature>
<dbReference type="CDD" id="cd22975">
    <property type="entry name" value="DD_TEX55"/>
    <property type="match status" value="1"/>
</dbReference>
<dbReference type="EMBL" id="JTDE01003950">
    <property type="protein sequence ID" value="KAF7255471.1"/>
    <property type="molecule type" value="Genomic_DNA"/>
</dbReference>
<dbReference type="Pfam" id="PF17819">
    <property type="entry name" value="Tex55"/>
    <property type="match status" value="1"/>
</dbReference>
<name>A0A8S9YQX3_9TREM</name>
<evidence type="ECO:0000256" key="1">
    <source>
        <dbReference type="SAM" id="MobiDB-lite"/>
    </source>
</evidence>
<reference evidence="2" key="1">
    <citation type="submission" date="2019-07" db="EMBL/GenBank/DDBJ databases">
        <title>Annotation for the trematode Paragonimus miyazaki's.</title>
        <authorList>
            <person name="Choi Y.-J."/>
        </authorList>
    </citation>
    <scope>NUCLEOTIDE SEQUENCE</scope>
    <source>
        <strain evidence="2">Japan</strain>
    </source>
</reference>
<dbReference type="OrthoDB" id="522106at2759"/>
<dbReference type="Proteomes" id="UP000822476">
    <property type="component" value="Unassembled WGS sequence"/>
</dbReference>
<keyword evidence="3" id="KW-1185">Reference proteome</keyword>
<dbReference type="InterPro" id="IPR040760">
    <property type="entry name" value="Tex55"/>
</dbReference>
<protein>
    <submittedName>
        <fullName evidence="2">Uncharacterized protein</fullName>
    </submittedName>
</protein>
<evidence type="ECO:0000313" key="2">
    <source>
        <dbReference type="EMBL" id="KAF7255471.1"/>
    </source>
</evidence>
<sequence length="82" mass="9183">MAETPGLPEPELTTGDLIGPSDIAPTCRDPKSTAAVYLEKHGILRLFQAGKLTSDVALYRPEDPIQYMIDNVENIYRQMEYN</sequence>
<organism evidence="2 3">
    <name type="scientific">Paragonimus skrjabini miyazakii</name>
    <dbReference type="NCBI Taxonomy" id="59628"/>
    <lineage>
        <taxon>Eukaryota</taxon>
        <taxon>Metazoa</taxon>
        <taxon>Spiralia</taxon>
        <taxon>Lophotrochozoa</taxon>
        <taxon>Platyhelminthes</taxon>
        <taxon>Trematoda</taxon>
        <taxon>Digenea</taxon>
        <taxon>Plagiorchiida</taxon>
        <taxon>Troglotremata</taxon>
        <taxon>Troglotrematidae</taxon>
        <taxon>Paragonimus</taxon>
    </lineage>
</organism>
<gene>
    <name evidence="2" type="ORF">EG68_07716</name>
</gene>